<dbReference type="Proteomes" id="UP001152607">
    <property type="component" value="Unassembled WGS sequence"/>
</dbReference>
<reference evidence="2" key="1">
    <citation type="submission" date="2023-01" db="EMBL/GenBank/DDBJ databases">
        <authorList>
            <person name="Van Ghelder C."/>
            <person name="Rancurel C."/>
        </authorList>
    </citation>
    <scope>NUCLEOTIDE SEQUENCE</scope>
    <source>
        <strain evidence="2">CNCM I-4278</strain>
    </source>
</reference>
<keyword evidence="3" id="KW-1185">Reference proteome</keyword>
<dbReference type="PANTHER" id="PTHR38790">
    <property type="entry name" value="2EXR DOMAIN-CONTAINING PROTEIN-RELATED"/>
    <property type="match status" value="1"/>
</dbReference>
<name>A0A9W4XV21_9PLEO</name>
<evidence type="ECO:0000259" key="1">
    <source>
        <dbReference type="Pfam" id="PF24864"/>
    </source>
</evidence>
<dbReference type="OrthoDB" id="4757095at2759"/>
<evidence type="ECO:0000313" key="2">
    <source>
        <dbReference type="EMBL" id="CAI6333967.1"/>
    </source>
</evidence>
<comment type="caution">
    <text evidence="2">The sequence shown here is derived from an EMBL/GenBank/DDBJ whole genome shotgun (WGS) entry which is preliminary data.</text>
</comment>
<proteinExistence type="predicted"/>
<dbReference type="PANTHER" id="PTHR38790:SF9">
    <property type="entry name" value="F-BOX DOMAIN-CONTAINING PROTEIN"/>
    <property type="match status" value="1"/>
</dbReference>
<accession>A0A9W4XV21</accession>
<sequence>MSRSKVANIALGVLCGPILCCWIAFASCCCPGRLHRHGESEDRKRFERRQVMSPRPLAVRPPERALTIPVPIPPTERHKNARGKTLNQSRSRLLSLPLELRQMIWRAALGDSTIHMVLKKNKLGHLRCKESRTVDCPLGYNGKTLSRACCWGAVDRANIWQPKGGNGPKHTDGNVLPLLQSCRQIYSEAIEYLYTTNCFSFYDLDCLRYFSCTTLPSRFSLIRTLDIEWCLTWPIYDPVAQSFLLTSPALYPPHDEATWEETWRVIAAMPNLNFIRVSLLYFDGFRDRRCERKMLAPMRKVTRPKVFEVHVSWHGDEHAEDAPFTLIRPVAEDGEGQ</sequence>
<evidence type="ECO:0000313" key="3">
    <source>
        <dbReference type="Proteomes" id="UP001152607"/>
    </source>
</evidence>
<dbReference type="PROSITE" id="PS51257">
    <property type="entry name" value="PROKAR_LIPOPROTEIN"/>
    <property type="match status" value="1"/>
</dbReference>
<organism evidence="2 3">
    <name type="scientific">Periconia digitata</name>
    <dbReference type="NCBI Taxonomy" id="1303443"/>
    <lineage>
        <taxon>Eukaryota</taxon>
        <taxon>Fungi</taxon>
        <taxon>Dikarya</taxon>
        <taxon>Ascomycota</taxon>
        <taxon>Pezizomycotina</taxon>
        <taxon>Dothideomycetes</taxon>
        <taxon>Pleosporomycetidae</taxon>
        <taxon>Pleosporales</taxon>
        <taxon>Massarineae</taxon>
        <taxon>Periconiaceae</taxon>
        <taxon>Periconia</taxon>
    </lineage>
</organism>
<dbReference type="EMBL" id="CAOQHR010000004">
    <property type="protein sequence ID" value="CAI6333967.1"/>
    <property type="molecule type" value="Genomic_DNA"/>
</dbReference>
<dbReference type="InterPro" id="IPR056632">
    <property type="entry name" value="DUF7730"/>
</dbReference>
<dbReference type="Pfam" id="PF24864">
    <property type="entry name" value="DUF7730"/>
    <property type="match status" value="1"/>
</dbReference>
<protein>
    <recommendedName>
        <fullName evidence="1">DUF7730 domain-containing protein</fullName>
    </recommendedName>
</protein>
<gene>
    <name evidence="2" type="ORF">PDIGIT_LOCUS7019</name>
</gene>
<feature type="domain" description="DUF7730" evidence="1">
    <location>
        <begin position="87"/>
        <end position="321"/>
    </location>
</feature>
<dbReference type="AlphaFoldDB" id="A0A9W4XV21"/>